<feature type="domain" description="Nucleoporin POM152 immunoglobulin-like" evidence="2">
    <location>
        <begin position="956"/>
        <end position="1045"/>
    </location>
</feature>
<protein>
    <recommendedName>
        <fullName evidence="9">Nucleoporin Pom152</fullName>
    </recommendedName>
</protein>
<evidence type="ECO:0000313" key="8">
    <source>
        <dbReference type="Proteomes" id="UP001629113"/>
    </source>
</evidence>
<dbReference type="Pfam" id="PF24097">
    <property type="entry name" value="TMD_POM152"/>
    <property type="match status" value="1"/>
</dbReference>
<gene>
    <name evidence="7" type="ORF">PVAG01_02974</name>
</gene>
<name>A0ABR4PS30_9HELO</name>
<proteinExistence type="predicted"/>
<dbReference type="InterPro" id="IPR056541">
    <property type="entry name" value="Ig-like_POM152"/>
</dbReference>
<dbReference type="Proteomes" id="UP001629113">
    <property type="component" value="Unassembled WGS sequence"/>
</dbReference>
<evidence type="ECO:0000259" key="3">
    <source>
        <dbReference type="Pfam" id="PF24097"/>
    </source>
</evidence>
<feature type="domain" description="Nucleoporin POM152 Ig-like" evidence="4">
    <location>
        <begin position="1238"/>
        <end position="1324"/>
    </location>
</feature>
<feature type="domain" description="Nucleoporin POM152 N-terminal transmembrane" evidence="3">
    <location>
        <begin position="142"/>
        <end position="227"/>
    </location>
</feature>
<comment type="caution">
    <text evidence="7">The sequence shown here is derived from an EMBL/GenBank/DDBJ whole genome shotgun (WGS) entry which is preliminary data.</text>
</comment>
<evidence type="ECO:0000259" key="2">
    <source>
        <dbReference type="Pfam" id="PF23664"/>
    </source>
</evidence>
<dbReference type="InterPro" id="IPR056544">
    <property type="entry name" value="Ig_POM152"/>
</dbReference>
<feature type="domain" description="Nucleoporin POM152 Ig-like" evidence="4">
    <location>
        <begin position="528"/>
        <end position="632"/>
    </location>
</feature>
<feature type="compositionally biased region" description="Polar residues" evidence="1">
    <location>
        <begin position="86"/>
        <end position="106"/>
    </location>
</feature>
<evidence type="ECO:0000313" key="7">
    <source>
        <dbReference type="EMBL" id="KAL3426183.1"/>
    </source>
</evidence>
<evidence type="ECO:0000259" key="5">
    <source>
        <dbReference type="Pfam" id="PF24519"/>
    </source>
</evidence>
<sequence>MLRGSRRGQQLQLQDLSQTPRLSRILTWLGIPFSLPKTSSFVPRFSAENIAFNNYEHIQVKDTISVQQISKGSRPSSLRDAMNGTPRMQSSFPSTPGSGRRSTGATSAEDGLRLRSPLPNLPQATTAASLANTPLIPVNLVDAPSQRMYAVAVYVFLLAWRLYDWSGLIEDDTESFWLFLKWIAIDAGFLFGVPELRIPWLEWSHPVVTGLFVLHAVFNGMLMFRIPLPIEGPLIFLTKTLYDREISISEKRVKPANILHNSSLIMGKQIINILPEGSATMNPDRVPFCVDNSHPSVKIPIHFNETIPMHIELLRIDLDTNSNETIQLKKRELKAFKKLASKSNGDPGMNVLDFVVKKPGLYRLFKIIDQSKLEVQRRMSDTLVVTCPKAVVKSDVANKCIGDLSDLTIEVEGTPPLKIVYSRTVNKEDTSFHFQSIQPENFASPLLGTTSAGPLVVAGSQDVSWARPQKVVVRLNESMTTGGKWLYSIDEIHDATGNVANFSARGEDGEHIYPKDSSLEHGFVIHERPHVRLAGCDSRNPIMVANRKSASLPIKLGSPGRTIDDASHIVTWKFSPLNSLTSSGDHGEESTVQDFTAKNMQSKPYIREAGLYTLTGVKNNFCEGEVQEPASCLLINPPEPELTISAENIHDKCAGNSIGLLVDLNLIGTPPFTVRYDITTRGRTQYEQVEVSGLRHQLELKPKDAGHFTYRFTSMDDHVYKAHPLTSSKLMLEQDVKPPASASLKHQNTVISACIEEPVKMEVQLSGERPFALEYELIHDGKRKKDRVTGIESDVYMIKTEPLINGGEYTLALVSVQDKTGCKIFLNGEAKVSVRRQRPRASFGQLDGKYQTLTVEGKKIPLPLRLTGVPPWSVRYRNTNDEDSNIIEKTAQYNNDVINVDHSGQYEIVDVHDDQCPGTVDQKASKFLVDWLPRPQIKVANTAVTVPDGERYQKREVCEADVDTVEVNLTGFPPYHVEYQIRHKPEHGSGSINNKAFDAGLGLATIAMDTSRAGKYEYRFTELSDNVYDHDSKRFTPLVIEQRVYQKPSAYFTKPGQSYKYCKEESGGNEVIPITLEGQPPFHLEVDIKHQNSIRPTTLTYANIDSMHYNVKIPHETLSLGVHQVSVRKVRDAHGCQKKTEYGAPHVQVQVYDVPTINELESRTDYCVGDRISYTLSGTAPFEIFYTFEGVQRKAKSQNTNFKRIAEKPGTFTITAVSDKASECKATTSIKKVIHEMPSVKISKGRQVEVDIHEGGEAELLFEFWGTPPFEFTYTRSTNARKGHKSQVLETRHEVSSEYSKIIQSSQEGTYEVVAIKDAYCSFSTHRAEAKRGGQKLLQL</sequence>
<dbReference type="EMBL" id="JBFCZG010000002">
    <property type="protein sequence ID" value="KAL3426183.1"/>
    <property type="molecule type" value="Genomic_DNA"/>
</dbReference>
<feature type="domain" description="Nucleoporin POM152 first Ig-like" evidence="5">
    <location>
        <begin position="278"/>
        <end position="384"/>
    </location>
</feature>
<dbReference type="InterPro" id="IPR056540">
    <property type="entry name" value="TMD_POM152"/>
</dbReference>
<organism evidence="7 8">
    <name type="scientific">Phlyctema vagabunda</name>
    <dbReference type="NCBI Taxonomy" id="108571"/>
    <lineage>
        <taxon>Eukaryota</taxon>
        <taxon>Fungi</taxon>
        <taxon>Dikarya</taxon>
        <taxon>Ascomycota</taxon>
        <taxon>Pezizomycotina</taxon>
        <taxon>Leotiomycetes</taxon>
        <taxon>Helotiales</taxon>
        <taxon>Dermateaceae</taxon>
        <taxon>Phlyctema</taxon>
    </lineage>
</organism>
<dbReference type="InterPro" id="IPR037701">
    <property type="entry name" value="Pom152"/>
</dbReference>
<evidence type="ECO:0008006" key="9">
    <source>
        <dbReference type="Google" id="ProtNLM"/>
    </source>
</evidence>
<dbReference type="InterPro" id="IPR056543">
    <property type="entry name" value="Ig-like_POM152_9th"/>
</dbReference>
<dbReference type="Pfam" id="PF24519">
    <property type="entry name" value="Ig-like_Pom152_1"/>
    <property type="match status" value="1"/>
</dbReference>
<evidence type="ECO:0000256" key="1">
    <source>
        <dbReference type="SAM" id="MobiDB-lite"/>
    </source>
</evidence>
<evidence type="ECO:0000259" key="4">
    <source>
        <dbReference type="Pfam" id="PF24312"/>
    </source>
</evidence>
<reference evidence="7 8" key="1">
    <citation type="submission" date="2024-06" db="EMBL/GenBank/DDBJ databases">
        <title>Complete genome of Phlyctema vagabunda strain 19-DSS-EL-015.</title>
        <authorList>
            <person name="Fiorenzani C."/>
        </authorList>
    </citation>
    <scope>NUCLEOTIDE SEQUENCE [LARGE SCALE GENOMIC DNA]</scope>
    <source>
        <strain evidence="7 8">19-DSS-EL-015</strain>
    </source>
</reference>
<dbReference type="Pfam" id="PF23664">
    <property type="entry name" value="Ig_Pom152"/>
    <property type="match status" value="2"/>
</dbReference>
<dbReference type="Pfam" id="PF24312">
    <property type="entry name" value="Ig-like_POM152"/>
    <property type="match status" value="3"/>
</dbReference>
<accession>A0ABR4PS30</accession>
<dbReference type="PANTHER" id="PTHR28206">
    <property type="entry name" value="NUCLEOPORIN POM152"/>
    <property type="match status" value="1"/>
</dbReference>
<keyword evidence="8" id="KW-1185">Reference proteome</keyword>
<dbReference type="InterPro" id="IPR056542">
    <property type="entry name" value="Ig-like_POM152_1st"/>
</dbReference>
<dbReference type="PANTHER" id="PTHR28206:SF1">
    <property type="entry name" value="NUCLEOPORIN POM152"/>
    <property type="match status" value="1"/>
</dbReference>
<feature type="region of interest" description="Disordered" evidence="1">
    <location>
        <begin position="66"/>
        <end position="117"/>
    </location>
</feature>
<feature type="domain" description="Nucleoporin POM152 Ig-like" evidence="4">
    <location>
        <begin position="838"/>
        <end position="925"/>
    </location>
</feature>
<feature type="compositionally biased region" description="Polar residues" evidence="1">
    <location>
        <begin position="66"/>
        <end position="76"/>
    </location>
</feature>
<feature type="domain" description="Nucleoporin POM152 ninth Ig-like" evidence="6">
    <location>
        <begin position="1155"/>
        <end position="1233"/>
    </location>
</feature>
<dbReference type="Pfam" id="PF24527">
    <property type="entry name" value="Ig-like_Pom152_9"/>
    <property type="match status" value="1"/>
</dbReference>
<evidence type="ECO:0000259" key="6">
    <source>
        <dbReference type="Pfam" id="PF24527"/>
    </source>
</evidence>
<feature type="domain" description="Nucleoporin POM152 immunoglobulin-like" evidence="2">
    <location>
        <begin position="636"/>
        <end position="738"/>
    </location>
</feature>